<evidence type="ECO:0000313" key="6">
    <source>
        <dbReference type="EMBL" id="MDR5653305.1"/>
    </source>
</evidence>
<accession>A0ABU1F8W4</accession>
<protein>
    <submittedName>
        <fullName evidence="6">Sugar ABC transporter substrate-binding protein</fullName>
    </submittedName>
</protein>
<dbReference type="InterPro" id="IPR028082">
    <property type="entry name" value="Peripla_BP_I"/>
</dbReference>
<dbReference type="CDD" id="cd01536">
    <property type="entry name" value="PBP1_ABC_sugar_binding-like"/>
    <property type="match status" value="1"/>
</dbReference>
<keyword evidence="3 4" id="KW-0732">Signal</keyword>
<organism evidence="6 7">
    <name type="scientific">Ruixingdingia sedimenti</name>
    <dbReference type="NCBI Taxonomy" id="3073604"/>
    <lineage>
        <taxon>Bacteria</taxon>
        <taxon>Pseudomonadati</taxon>
        <taxon>Pseudomonadota</taxon>
        <taxon>Alphaproteobacteria</taxon>
        <taxon>Rhodobacterales</taxon>
        <taxon>Paracoccaceae</taxon>
        <taxon>Ruixingdingia</taxon>
    </lineage>
</organism>
<gene>
    <name evidence="6" type="ORF">RGD00_11865</name>
</gene>
<feature type="chain" id="PRO_5047297094" evidence="4">
    <location>
        <begin position="27"/>
        <end position="342"/>
    </location>
</feature>
<dbReference type="PANTHER" id="PTHR46847:SF1">
    <property type="entry name" value="D-ALLOSE-BINDING PERIPLASMIC PROTEIN-RELATED"/>
    <property type="match status" value="1"/>
</dbReference>
<dbReference type="EMBL" id="JAVKPH010000012">
    <property type="protein sequence ID" value="MDR5653305.1"/>
    <property type="molecule type" value="Genomic_DNA"/>
</dbReference>
<dbReference type="SUPFAM" id="SSF53822">
    <property type="entry name" value="Periplasmic binding protein-like I"/>
    <property type="match status" value="1"/>
</dbReference>
<evidence type="ECO:0000256" key="2">
    <source>
        <dbReference type="ARBA" id="ARBA00007639"/>
    </source>
</evidence>
<reference evidence="6 7" key="1">
    <citation type="submission" date="2023-09" db="EMBL/GenBank/DDBJ databases">
        <title>Xinfangfangia sedmenti sp. nov., isolated the sedment.</title>
        <authorList>
            <person name="Xu L."/>
        </authorList>
    </citation>
    <scope>NUCLEOTIDE SEQUENCE [LARGE SCALE GENOMIC DNA]</scope>
    <source>
        <strain evidence="6 7">LG-4</strain>
    </source>
</reference>
<comment type="subcellular location">
    <subcellularLocation>
        <location evidence="1">Cell envelope</location>
    </subcellularLocation>
</comment>
<dbReference type="RefSeq" id="WP_310457543.1">
    <property type="nucleotide sequence ID" value="NZ_JAVKPH010000012.1"/>
</dbReference>
<evidence type="ECO:0000256" key="3">
    <source>
        <dbReference type="ARBA" id="ARBA00022729"/>
    </source>
</evidence>
<sequence>MIHSLFRAALAAGAMAGVLAAAPAMAQQSGYTDGMREQYRDALQGKKVGIVPIAMSFDIAQAYVAGLQAQADKIGYELVVRDPNWSVEQGVQAVQQLIAEKVDVIVAHPLDAQAMNRLVKKAQDEGIYWLWANIKGGPSGDVFVGADHYQVGRTKVEIAAQYCADREVKKIAMVAGPSNNQAILASAAGIKDGLLDHPELQLVAEQSAEADANKAKSISDTVLKQHPDLCAIIGQWDGEDIGIPPAVADAGLKGKVAVITSGGGSHETACAKVEDGSYHAYISHDIGAQVVALNTAIVQLLQTRPPAGEKPFAAYVNMRVITPDTVAQTHCWSVAEVGQRVY</sequence>
<dbReference type="Proteomes" id="UP001247754">
    <property type="component" value="Unassembled WGS sequence"/>
</dbReference>
<comment type="caution">
    <text evidence="6">The sequence shown here is derived from an EMBL/GenBank/DDBJ whole genome shotgun (WGS) entry which is preliminary data.</text>
</comment>
<proteinExistence type="inferred from homology"/>
<evidence type="ECO:0000313" key="7">
    <source>
        <dbReference type="Proteomes" id="UP001247754"/>
    </source>
</evidence>
<evidence type="ECO:0000256" key="1">
    <source>
        <dbReference type="ARBA" id="ARBA00004196"/>
    </source>
</evidence>
<feature type="domain" description="Periplasmic binding protein" evidence="5">
    <location>
        <begin position="48"/>
        <end position="302"/>
    </location>
</feature>
<name>A0ABU1F8W4_9RHOB</name>
<dbReference type="PANTHER" id="PTHR46847">
    <property type="entry name" value="D-ALLOSE-BINDING PERIPLASMIC PROTEIN-RELATED"/>
    <property type="match status" value="1"/>
</dbReference>
<evidence type="ECO:0000259" key="5">
    <source>
        <dbReference type="Pfam" id="PF13407"/>
    </source>
</evidence>
<dbReference type="Gene3D" id="3.40.50.2300">
    <property type="match status" value="2"/>
</dbReference>
<dbReference type="Pfam" id="PF13407">
    <property type="entry name" value="Peripla_BP_4"/>
    <property type="match status" value="1"/>
</dbReference>
<comment type="similarity">
    <text evidence="2">Belongs to the bacterial solute-binding protein 2 family.</text>
</comment>
<keyword evidence="7" id="KW-1185">Reference proteome</keyword>
<feature type="signal peptide" evidence="4">
    <location>
        <begin position="1"/>
        <end position="26"/>
    </location>
</feature>
<evidence type="ECO:0000256" key="4">
    <source>
        <dbReference type="SAM" id="SignalP"/>
    </source>
</evidence>
<dbReference type="InterPro" id="IPR025997">
    <property type="entry name" value="SBP_2_dom"/>
</dbReference>